<gene>
    <name evidence="2" type="ORF">E0Z10_g9894</name>
</gene>
<evidence type="ECO:0008006" key="4">
    <source>
        <dbReference type="Google" id="ProtNLM"/>
    </source>
</evidence>
<protein>
    <recommendedName>
        <fullName evidence="4">Pentatricopeptide repeat domain-containing protein</fullName>
    </recommendedName>
</protein>
<accession>A0A4Z0YMI6</accession>
<evidence type="ECO:0000256" key="1">
    <source>
        <dbReference type="SAM" id="MobiDB-lite"/>
    </source>
</evidence>
<sequence>MSNNRKCAKPNLSSVTKLNQFLDLESIHVNAYRDNFGNITTPWHTSLFDIFGARSVADYDLIHPELSHLSKASGEASPASQQPTSSSLVQETRAFHKWSALLSNPARLAVETDFFRQGPAKEWCSRLLVDKFDNHGDLALWCCLLDYQMRINGPAGVTHVWKAFWGRKALYDVDSPLAQMFWRVMLEGALMSDDLSVLEGIWVYSEWMYDVHRVKWPQLYTTVIKHLLRTHQHQRVLQWHLLLVPNFYPGLNEFTNIIKEFATDKELYRLDTLPSLYKTSPEKSLYTTLLPYLFGLGESQLAREWRRIFIRHGEVPLAPAPVRPLLRFLSGYHPNDTLTHEELAALTFTHEQVKDDQPDLSREFMNRVYGRTFGITVKNYNDRLGAKWFASSWVSLDVAISTISALGIEEIGPLSLQSIALRAKNSEELLNRTSQLREHGISIVESSYFRIILYLARRNDNELLHDLLESDLHPDVFDDLSLQTQLIDSATEISDWRTLRLLLVTRHVVFERAAQRVANNVLRLRFEKRRQDDVLQILEDMKSRNIPLNFEEANHVYESLIEDYNHSQRSLASEPATFYLSVFRQLKSMDVPVPLSHWKLIMLSMARRGQLEDLERVSVELVDMFLRSPSFRPGFVPIHIWDLPVAMRSPLTGVENLLGVYIPQDLLASHGHHPLRRLFNSKVLTTMIESAFIAHPGQGFHAKHGTQPRQRQSQGSQITNMLQMLCALHKRGMWLRFRKVQFVVTNCLVNIYGPATPTDTPQRLMRASNTLSLNKMKTLIDEAWGARLLPPLDKLANVVRNRPPGATLDSRKLPEQTEDEDEDLSDD</sequence>
<organism evidence="2 3">
    <name type="scientific">Xylaria hypoxylon</name>
    <dbReference type="NCBI Taxonomy" id="37992"/>
    <lineage>
        <taxon>Eukaryota</taxon>
        <taxon>Fungi</taxon>
        <taxon>Dikarya</taxon>
        <taxon>Ascomycota</taxon>
        <taxon>Pezizomycotina</taxon>
        <taxon>Sordariomycetes</taxon>
        <taxon>Xylariomycetidae</taxon>
        <taxon>Xylariales</taxon>
        <taxon>Xylariaceae</taxon>
        <taxon>Xylaria</taxon>
    </lineage>
</organism>
<proteinExistence type="predicted"/>
<reference evidence="2 3" key="1">
    <citation type="submission" date="2019-03" db="EMBL/GenBank/DDBJ databases">
        <title>Draft genome sequence of Xylaria hypoxylon DSM 108379, a ubiquitous saprotrophic-parasitic fungi on hardwood.</title>
        <authorList>
            <person name="Buettner E."/>
            <person name="Leonhardt S."/>
            <person name="Gebauer A.M."/>
            <person name="Liers C."/>
            <person name="Hofrichter M."/>
            <person name="Kellner H."/>
        </authorList>
    </citation>
    <scope>NUCLEOTIDE SEQUENCE [LARGE SCALE GENOMIC DNA]</scope>
    <source>
        <strain evidence="2 3">DSM 108379</strain>
    </source>
</reference>
<keyword evidence="3" id="KW-1185">Reference proteome</keyword>
<name>A0A4Z0YMI6_9PEZI</name>
<dbReference type="AlphaFoldDB" id="A0A4Z0YMI6"/>
<evidence type="ECO:0000313" key="2">
    <source>
        <dbReference type="EMBL" id="TGJ78876.1"/>
    </source>
</evidence>
<dbReference type="EMBL" id="SKBN01000338">
    <property type="protein sequence ID" value="TGJ78876.1"/>
    <property type="molecule type" value="Genomic_DNA"/>
</dbReference>
<feature type="compositionally biased region" description="Acidic residues" evidence="1">
    <location>
        <begin position="816"/>
        <end position="827"/>
    </location>
</feature>
<dbReference type="Proteomes" id="UP000297716">
    <property type="component" value="Unassembled WGS sequence"/>
</dbReference>
<evidence type="ECO:0000313" key="3">
    <source>
        <dbReference type="Proteomes" id="UP000297716"/>
    </source>
</evidence>
<dbReference type="STRING" id="37992.A0A4Z0YMI6"/>
<feature type="region of interest" description="Disordered" evidence="1">
    <location>
        <begin position="801"/>
        <end position="827"/>
    </location>
</feature>
<dbReference type="OrthoDB" id="5366531at2759"/>
<comment type="caution">
    <text evidence="2">The sequence shown here is derived from an EMBL/GenBank/DDBJ whole genome shotgun (WGS) entry which is preliminary data.</text>
</comment>